<dbReference type="GO" id="GO:0005737">
    <property type="term" value="C:cytoplasm"/>
    <property type="evidence" value="ECO:0007669"/>
    <property type="project" value="UniProtKB-SubCell"/>
</dbReference>
<dbReference type="Proteomes" id="UP000051442">
    <property type="component" value="Unassembled WGS sequence"/>
</dbReference>
<comment type="similarity">
    <text evidence="1 2">Belongs to the universal stress protein A family.</text>
</comment>
<dbReference type="InterPro" id="IPR006016">
    <property type="entry name" value="UspA"/>
</dbReference>
<evidence type="ECO:0000259" key="3">
    <source>
        <dbReference type="Pfam" id="PF00582"/>
    </source>
</evidence>
<proteinExistence type="inferred from homology"/>
<keyword evidence="2" id="KW-0963">Cytoplasm</keyword>
<keyword evidence="5" id="KW-1185">Reference proteome</keyword>
<dbReference type="AlphaFoldDB" id="A0A0R2FIU7"/>
<dbReference type="CDD" id="cd00293">
    <property type="entry name" value="USP-like"/>
    <property type="match status" value="1"/>
</dbReference>
<dbReference type="Gene3D" id="3.40.50.620">
    <property type="entry name" value="HUPs"/>
    <property type="match status" value="1"/>
</dbReference>
<dbReference type="PIRSF" id="PIRSF006276">
    <property type="entry name" value="UspA"/>
    <property type="match status" value="1"/>
</dbReference>
<dbReference type="EMBL" id="AYZM01000045">
    <property type="protein sequence ID" value="KRN26133.1"/>
    <property type="molecule type" value="Genomic_DNA"/>
</dbReference>
<dbReference type="InterPro" id="IPR006015">
    <property type="entry name" value="Universal_stress_UspA"/>
</dbReference>
<reference evidence="4 5" key="1">
    <citation type="journal article" date="2015" name="Genome Announc.">
        <title>Expanding the biotechnology potential of lactobacilli through comparative genomics of 213 strains and associated genera.</title>
        <authorList>
            <person name="Sun Z."/>
            <person name="Harris H.M."/>
            <person name="McCann A."/>
            <person name="Guo C."/>
            <person name="Argimon S."/>
            <person name="Zhang W."/>
            <person name="Yang X."/>
            <person name="Jeffery I.B."/>
            <person name="Cooney J.C."/>
            <person name="Kagawa T.F."/>
            <person name="Liu W."/>
            <person name="Song Y."/>
            <person name="Salvetti E."/>
            <person name="Wrobel A."/>
            <person name="Rasinkangas P."/>
            <person name="Parkhill J."/>
            <person name="Rea M.C."/>
            <person name="O'Sullivan O."/>
            <person name="Ritari J."/>
            <person name="Douillard F.P."/>
            <person name="Paul Ross R."/>
            <person name="Yang R."/>
            <person name="Briner A.E."/>
            <person name="Felis G.E."/>
            <person name="de Vos W.M."/>
            <person name="Barrangou R."/>
            <person name="Klaenhammer T.R."/>
            <person name="Caufield P.W."/>
            <person name="Cui Y."/>
            <person name="Zhang H."/>
            <person name="O'Toole P.W."/>
        </authorList>
    </citation>
    <scope>NUCLEOTIDE SEQUENCE [LARGE SCALE GENOMIC DNA]</scope>
    <source>
        <strain evidence="4 5">DSM 23365</strain>
    </source>
</reference>
<dbReference type="PANTHER" id="PTHR46268">
    <property type="entry name" value="STRESS RESPONSE PROTEIN NHAX"/>
    <property type="match status" value="1"/>
</dbReference>
<dbReference type="STRING" id="1423804.FD14_GL003032"/>
<evidence type="ECO:0000313" key="5">
    <source>
        <dbReference type="Proteomes" id="UP000051442"/>
    </source>
</evidence>
<dbReference type="SUPFAM" id="SSF52402">
    <property type="entry name" value="Adenine nucleotide alpha hydrolases-like"/>
    <property type="match status" value="1"/>
</dbReference>
<dbReference type="PANTHER" id="PTHR46268:SF6">
    <property type="entry name" value="UNIVERSAL STRESS PROTEIN UP12"/>
    <property type="match status" value="1"/>
</dbReference>
<feature type="domain" description="UspA" evidence="3">
    <location>
        <begin position="1"/>
        <end position="139"/>
    </location>
</feature>
<organism evidence="4 5">
    <name type="scientific">Secundilactobacillus similis DSM 23365 = JCM 2765</name>
    <dbReference type="NCBI Taxonomy" id="1423804"/>
    <lineage>
        <taxon>Bacteria</taxon>
        <taxon>Bacillati</taxon>
        <taxon>Bacillota</taxon>
        <taxon>Bacilli</taxon>
        <taxon>Lactobacillales</taxon>
        <taxon>Lactobacillaceae</taxon>
        <taxon>Secundilactobacillus</taxon>
    </lineage>
</organism>
<sequence length="147" mass="15860">MYQQILVPLDGSDNAQSALQEAIQISRYFGSTLTLMAVVDQGRVIVASGSIPYDLSGELTKQAQQVLEESKRQVEAAGVIATTVVESGSPKHEIVKYANEHDIELIVMGKSGADAINRLLLGSTTAYVVRNAKERVLVVDSEDPTDQ</sequence>
<evidence type="ECO:0000256" key="1">
    <source>
        <dbReference type="ARBA" id="ARBA00008791"/>
    </source>
</evidence>
<comment type="subcellular location">
    <subcellularLocation>
        <location evidence="2">Cytoplasm</location>
    </subcellularLocation>
</comment>
<name>A0A0R2FIU7_9LACO</name>
<evidence type="ECO:0000256" key="2">
    <source>
        <dbReference type="PIRNR" id="PIRNR006276"/>
    </source>
</evidence>
<dbReference type="Pfam" id="PF00582">
    <property type="entry name" value="Usp"/>
    <property type="match status" value="1"/>
</dbReference>
<comment type="caution">
    <text evidence="4">The sequence shown here is derived from an EMBL/GenBank/DDBJ whole genome shotgun (WGS) entry which is preliminary data.</text>
</comment>
<dbReference type="InterPro" id="IPR014729">
    <property type="entry name" value="Rossmann-like_a/b/a_fold"/>
</dbReference>
<dbReference type="RefSeq" id="WP_054733519.1">
    <property type="nucleotide sequence ID" value="NZ_AYZM01000045.1"/>
</dbReference>
<accession>A0A0R2FIU7</accession>
<protein>
    <recommendedName>
        <fullName evidence="2">Universal stress protein</fullName>
    </recommendedName>
</protein>
<dbReference type="PRINTS" id="PR01438">
    <property type="entry name" value="UNVRSLSTRESS"/>
</dbReference>
<gene>
    <name evidence="4" type="ORF">FD14_GL003032</name>
</gene>
<dbReference type="PATRIC" id="fig|1423804.4.peg.3264"/>
<evidence type="ECO:0000313" key="4">
    <source>
        <dbReference type="EMBL" id="KRN26133.1"/>
    </source>
</evidence>
<dbReference type="OrthoDB" id="9777884at2"/>